<dbReference type="EMBL" id="CP034437">
    <property type="protein sequence ID" value="AZN39555.1"/>
    <property type="molecule type" value="Genomic_DNA"/>
</dbReference>
<reference evidence="3" key="1">
    <citation type="submission" date="2018-12" db="EMBL/GenBank/DDBJ databases">
        <title>Genome sequence of Peanibacillus sp.</title>
        <authorList>
            <person name="Subramani G."/>
            <person name="Srinivasan S."/>
            <person name="Kim M.K."/>
        </authorList>
    </citation>
    <scope>NUCLEOTIDE SEQUENCE [LARGE SCALE GENOMIC DNA]</scope>
    <source>
        <strain evidence="3">18JY67-1</strain>
    </source>
</reference>
<protein>
    <submittedName>
        <fullName evidence="2">Uncharacterized protein</fullName>
    </submittedName>
</protein>
<organism evidence="2 3">
    <name type="scientific">Paenibacillus albus</name>
    <dbReference type="NCBI Taxonomy" id="2495582"/>
    <lineage>
        <taxon>Bacteria</taxon>
        <taxon>Bacillati</taxon>
        <taxon>Bacillota</taxon>
        <taxon>Bacilli</taxon>
        <taxon>Bacillales</taxon>
        <taxon>Paenibacillaceae</taxon>
        <taxon>Paenibacillus</taxon>
    </lineage>
</organism>
<keyword evidence="3" id="KW-1185">Reference proteome</keyword>
<gene>
    <name evidence="2" type="ORF">EJC50_07675</name>
</gene>
<evidence type="ECO:0000256" key="1">
    <source>
        <dbReference type="SAM" id="Coils"/>
    </source>
</evidence>
<accession>A0A3Q8X589</accession>
<dbReference type="RefSeq" id="WP_126014241.1">
    <property type="nucleotide sequence ID" value="NZ_CP034437.1"/>
</dbReference>
<evidence type="ECO:0000313" key="2">
    <source>
        <dbReference type="EMBL" id="AZN39555.1"/>
    </source>
</evidence>
<dbReference type="KEGG" id="palb:EJC50_07675"/>
<dbReference type="AlphaFoldDB" id="A0A3Q8X589"/>
<evidence type="ECO:0000313" key="3">
    <source>
        <dbReference type="Proteomes" id="UP000272528"/>
    </source>
</evidence>
<keyword evidence="1" id="KW-0175">Coiled coil</keyword>
<proteinExistence type="predicted"/>
<name>A0A3Q8X589_9BACL</name>
<dbReference type="Proteomes" id="UP000272528">
    <property type="component" value="Chromosome"/>
</dbReference>
<sequence>MTIKEKRLRPHSPISMLSLLCNGGFNKIAKQKIRNELYILPSTDGDLYADVRGKLEPKHILTVPILLRTLFHLPNQYVRKIVSWYPFRAFGEGFSFIISPPEINRGVILEDSKIKEYFYLSGLPYNSFSIVTDNYEVFMLSRRKNGVWEGFDCLVDRFGLIGGERVGFALTDKGQVYFEVINRDPFWWNWGDFLNKIHLSKTSVEVASLLQKHGITNANYQINEIIFKGLYELGLSYDLCQQVIRDLKDLNAAVIKSNSDGKLGDTDAGGYVTRSYTEVERRGDSTFMGSTEDLLAELVKRFNIQNEENEKLREENRELIEKVDALENLKKSPGERETQGFKDAFGEVDKSQLERFSVLYQKNGALLTYLTNILAMAGEEGLEVEDLAELAYTHYSINQTELERIMELYPFFIRAGSNFSVDPKNHLGIFASLSKNIDSVTSQTTQELLAIPQTEIKQKPECSAEEILESLDLQRFINENSEEEIFEVLNDYLHLLIEEKRYSILIELEAMVRDLFLMDLNYNLFFRRCLLLLSMAFLLDNNKMRSEAYWNKYLNTCKVFDETDRENLILALQLSFILETDDSLFDTVGRETMESFNGIELELYKLVYDINNESEHSPDLLRKFERASDSYTESIMTNKKKYIDLHREYIETIKISIEMEAGN</sequence>
<feature type="coiled-coil region" evidence="1">
    <location>
        <begin position="295"/>
        <end position="332"/>
    </location>
</feature>